<dbReference type="InterPro" id="IPR025306">
    <property type="entry name" value="Zn-bnd_dom_prob"/>
</dbReference>
<dbReference type="InterPro" id="IPR026363">
    <property type="entry name" value="CxxC-x17-CxxC_dom"/>
</dbReference>
<reference evidence="3" key="1">
    <citation type="submission" date="2020-10" db="EMBL/GenBank/DDBJ databases">
        <authorList>
            <person name="Gilroy R."/>
        </authorList>
    </citation>
    <scope>NUCLEOTIDE SEQUENCE</scope>
    <source>
        <strain evidence="3">CHK152-2871</strain>
    </source>
</reference>
<proteinExistence type="predicted"/>
<evidence type="ECO:0000259" key="2">
    <source>
        <dbReference type="Pfam" id="PF23477"/>
    </source>
</evidence>
<evidence type="ECO:0000313" key="3">
    <source>
        <dbReference type="EMBL" id="HIS73896.1"/>
    </source>
</evidence>
<protein>
    <submittedName>
        <fullName evidence="3">Zinc-ribbon domain containing protein</fullName>
    </submittedName>
</protein>
<comment type="caution">
    <text evidence="3">The sequence shown here is derived from an EMBL/GenBank/DDBJ whole genome shotgun (WGS) entry which is preliminary data.</text>
</comment>
<dbReference type="Pfam" id="PF23477">
    <property type="entry name" value="zf_Tbcl_2"/>
    <property type="match status" value="1"/>
</dbReference>
<organism evidence="3 4">
    <name type="scientific">Candidatus Galligastranaerophilus intestinavium</name>
    <dbReference type="NCBI Taxonomy" id="2840836"/>
    <lineage>
        <taxon>Bacteria</taxon>
        <taxon>Candidatus Galligastranaerophilus</taxon>
    </lineage>
</organism>
<feature type="domain" description="Probable zinc-binding" evidence="1">
    <location>
        <begin position="3"/>
        <end position="49"/>
    </location>
</feature>
<dbReference type="Proteomes" id="UP000886865">
    <property type="component" value="Unassembled WGS sequence"/>
</dbReference>
<sequence>MYQDETLKCEDCGKEFVFSTGEQEFYAEKGLVNKPKRCPECRKERRQKNRRRMHEAVCSQCGAKTKVPFKPIEGKEIYCKECYQKRQSELNV</sequence>
<name>A0A9D1JXD3_9BACT</name>
<dbReference type="NCBIfam" id="TIGR04272">
    <property type="entry name" value="cxxc_cxxc_Mbark"/>
    <property type="match status" value="1"/>
</dbReference>
<dbReference type="EMBL" id="DVJQ01000023">
    <property type="protein sequence ID" value="HIS73896.1"/>
    <property type="molecule type" value="Genomic_DNA"/>
</dbReference>
<evidence type="ECO:0000313" key="4">
    <source>
        <dbReference type="Proteomes" id="UP000886865"/>
    </source>
</evidence>
<feature type="domain" description="CxxC-x17-CxxC" evidence="2">
    <location>
        <begin position="51"/>
        <end position="86"/>
    </location>
</feature>
<dbReference type="AlphaFoldDB" id="A0A9D1JXD3"/>
<accession>A0A9D1JXD3</accession>
<reference evidence="3" key="2">
    <citation type="journal article" date="2021" name="PeerJ">
        <title>Extensive microbial diversity within the chicken gut microbiome revealed by metagenomics and culture.</title>
        <authorList>
            <person name="Gilroy R."/>
            <person name="Ravi A."/>
            <person name="Getino M."/>
            <person name="Pursley I."/>
            <person name="Horton D.L."/>
            <person name="Alikhan N.F."/>
            <person name="Baker D."/>
            <person name="Gharbi K."/>
            <person name="Hall N."/>
            <person name="Watson M."/>
            <person name="Adriaenssens E.M."/>
            <person name="Foster-Nyarko E."/>
            <person name="Jarju S."/>
            <person name="Secka A."/>
            <person name="Antonio M."/>
            <person name="Oren A."/>
            <person name="Chaudhuri R.R."/>
            <person name="La Ragione R."/>
            <person name="Hildebrand F."/>
            <person name="Pallen M.J."/>
        </authorList>
    </citation>
    <scope>NUCLEOTIDE SEQUENCE</scope>
    <source>
        <strain evidence="3">CHK152-2871</strain>
    </source>
</reference>
<gene>
    <name evidence="3" type="ORF">IAA86_02620</name>
</gene>
<evidence type="ECO:0000259" key="1">
    <source>
        <dbReference type="Pfam" id="PF13451"/>
    </source>
</evidence>
<dbReference type="Pfam" id="PF13451">
    <property type="entry name" value="zf_Tbcl"/>
    <property type="match status" value="1"/>
</dbReference>